<evidence type="ECO:0000256" key="8">
    <source>
        <dbReference type="HAMAP-Rule" id="MF_00534"/>
    </source>
</evidence>
<dbReference type="InterPro" id="IPR012340">
    <property type="entry name" value="NA-bd_OB-fold"/>
</dbReference>
<evidence type="ECO:0000256" key="2">
    <source>
        <dbReference type="ARBA" id="ARBA00022490"/>
    </source>
</evidence>
<accession>G7UV71</accession>
<dbReference type="STRING" id="1045855.DSC_08505"/>
<dbReference type="GO" id="GO:0005524">
    <property type="term" value="F:ATP binding"/>
    <property type="evidence" value="ECO:0007669"/>
    <property type="project" value="UniProtKB-UniRule"/>
</dbReference>
<dbReference type="Gene3D" id="2.40.50.140">
    <property type="entry name" value="Nucleic acid-binding proteins"/>
    <property type="match status" value="1"/>
</dbReference>
<dbReference type="eggNOG" id="COG0017">
    <property type="taxonomic scope" value="Bacteria"/>
</dbReference>
<dbReference type="InterPro" id="IPR006195">
    <property type="entry name" value="aa-tRNA-synth_II"/>
</dbReference>
<dbReference type="InterPro" id="IPR004364">
    <property type="entry name" value="Aa-tRNA-synt_II"/>
</dbReference>
<keyword evidence="6 8" id="KW-0648">Protein biosynthesis</keyword>
<dbReference type="InterPro" id="IPR004522">
    <property type="entry name" value="Asn-tRNA-ligase"/>
</dbReference>
<dbReference type="PANTHER" id="PTHR22594">
    <property type="entry name" value="ASPARTYL/LYSYL-TRNA SYNTHETASE"/>
    <property type="match status" value="1"/>
</dbReference>
<keyword evidence="7 8" id="KW-0030">Aminoacyl-tRNA synthetase</keyword>
<dbReference type="Gene3D" id="3.30.930.10">
    <property type="entry name" value="Bira Bifunctional Protein, Domain 2"/>
    <property type="match status" value="1"/>
</dbReference>
<dbReference type="Pfam" id="PF00152">
    <property type="entry name" value="tRNA-synt_2"/>
    <property type="match status" value="1"/>
</dbReference>
<dbReference type="PANTHER" id="PTHR22594:SF34">
    <property type="entry name" value="ASPARAGINE--TRNA LIGASE, MITOCHONDRIAL-RELATED"/>
    <property type="match status" value="1"/>
</dbReference>
<dbReference type="Proteomes" id="UP000005870">
    <property type="component" value="Chromosome"/>
</dbReference>
<dbReference type="InterPro" id="IPR004365">
    <property type="entry name" value="NA-bd_OB_tRNA"/>
</dbReference>
<dbReference type="KEGG" id="psd:DSC_08505"/>
<comment type="subcellular location">
    <subcellularLocation>
        <location evidence="8">Cytoplasm</location>
    </subcellularLocation>
</comment>
<dbReference type="EMBL" id="CP003093">
    <property type="protein sequence ID" value="AER56351.1"/>
    <property type="molecule type" value="Genomic_DNA"/>
</dbReference>
<dbReference type="Pfam" id="PF01336">
    <property type="entry name" value="tRNA_anti-codon"/>
    <property type="match status" value="1"/>
</dbReference>
<dbReference type="InterPro" id="IPR002312">
    <property type="entry name" value="Asp/Asn-tRNA-synth_IIb"/>
</dbReference>
<dbReference type="FunFam" id="3.30.930.10:FF:000016">
    <property type="entry name" value="Asparagine--tRNA ligase"/>
    <property type="match status" value="1"/>
</dbReference>
<keyword evidence="4 8" id="KW-0547">Nucleotide-binding</keyword>
<dbReference type="SUPFAM" id="SSF50249">
    <property type="entry name" value="Nucleic acid-binding proteins"/>
    <property type="match status" value="1"/>
</dbReference>
<dbReference type="HOGENOM" id="CLU_004553_2_0_6"/>
<keyword evidence="11" id="KW-1185">Reference proteome</keyword>
<name>G7UV71_PSEUP</name>
<sequence length="466" mass="51974">MTVVSVEHALAGKLPAGGEVTVRGWVRTRRDSKAGLSFVNVSDGSCFAPIQVVAPNTLSNYESEVKHLTAGCAVVATGTLVPSQGQGQRLELQARSLEVVGWVEDPETYPIQPKAHSLEFLREVAHLRPRTNLFGAVTRIRNCLAQAVHRFFHQNGFNWISTPIVTTSDAEGAGQMFRVSTLDLANLPRNAAGEVDFSRDFFGRETFLTVSGQLNVEAYCLALSKVYTFGPTFRAENSNTTRHLAEFWMIEPEVAFNDLAANADLAEEFLKYLFRAVLDERADDLAFIAERVDQAAVSRLQAFINVPFERIDYTDAIELLQKADRTFDFPVEWGLDLQTEHERWLTEEHVGRPVVVTNYPEHIKAFYMRLNDDGKTVAAMDVLAPGIGEIIGGSQREERLDVLDARMGQFGLDPGQYGWYRDLRRYGTVPHAGFGLGFERLVVYVCGLSNIRDAIPYPRAPGHAEF</sequence>
<comment type="catalytic activity">
    <reaction evidence="8">
        <text>tRNA(Asn) + L-asparagine + ATP = L-asparaginyl-tRNA(Asn) + AMP + diphosphate + H(+)</text>
        <dbReference type="Rhea" id="RHEA:11180"/>
        <dbReference type="Rhea" id="RHEA-COMP:9659"/>
        <dbReference type="Rhea" id="RHEA-COMP:9674"/>
        <dbReference type="ChEBI" id="CHEBI:15378"/>
        <dbReference type="ChEBI" id="CHEBI:30616"/>
        <dbReference type="ChEBI" id="CHEBI:33019"/>
        <dbReference type="ChEBI" id="CHEBI:58048"/>
        <dbReference type="ChEBI" id="CHEBI:78442"/>
        <dbReference type="ChEBI" id="CHEBI:78515"/>
        <dbReference type="ChEBI" id="CHEBI:456215"/>
        <dbReference type="EC" id="6.1.1.22"/>
    </reaction>
</comment>
<evidence type="ECO:0000256" key="6">
    <source>
        <dbReference type="ARBA" id="ARBA00022917"/>
    </source>
</evidence>
<proteinExistence type="inferred from homology"/>
<evidence type="ECO:0000256" key="7">
    <source>
        <dbReference type="ARBA" id="ARBA00023146"/>
    </source>
</evidence>
<dbReference type="OrthoDB" id="9762036at2"/>
<evidence type="ECO:0000256" key="3">
    <source>
        <dbReference type="ARBA" id="ARBA00022598"/>
    </source>
</evidence>
<dbReference type="GO" id="GO:0005737">
    <property type="term" value="C:cytoplasm"/>
    <property type="evidence" value="ECO:0007669"/>
    <property type="project" value="UniProtKB-SubCell"/>
</dbReference>
<dbReference type="SUPFAM" id="SSF55681">
    <property type="entry name" value="Class II aaRS and biotin synthetases"/>
    <property type="match status" value="1"/>
</dbReference>
<evidence type="ECO:0000256" key="1">
    <source>
        <dbReference type="ARBA" id="ARBA00008226"/>
    </source>
</evidence>
<reference evidence="10 11" key="1">
    <citation type="journal article" date="2012" name="J. Bacteriol.">
        <title>Complete Genome Sequence of the BTEX-Degrading Bacterium Pseudoxanthomonas spadix BD-a59.</title>
        <authorList>
            <person name="Lee S.H."/>
            <person name="Jin H.M."/>
            <person name="Lee H.J."/>
            <person name="Kim J.M."/>
            <person name="Jeon C.O."/>
        </authorList>
    </citation>
    <scope>NUCLEOTIDE SEQUENCE [LARGE SCALE GENOMIC DNA]</scope>
    <source>
        <strain evidence="10 11">BD-a59</strain>
    </source>
</reference>
<evidence type="ECO:0000256" key="4">
    <source>
        <dbReference type="ARBA" id="ARBA00022741"/>
    </source>
</evidence>
<dbReference type="GO" id="GO:0004816">
    <property type="term" value="F:asparagine-tRNA ligase activity"/>
    <property type="evidence" value="ECO:0007669"/>
    <property type="project" value="UniProtKB-UniRule"/>
</dbReference>
<keyword evidence="5 8" id="KW-0067">ATP-binding</keyword>
<dbReference type="RefSeq" id="WP_014160527.1">
    <property type="nucleotide sequence ID" value="NC_016147.2"/>
</dbReference>
<organism evidence="10 11">
    <name type="scientific">Pseudoxanthomonas spadix (strain BD-a59)</name>
    <dbReference type="NCBI Taxonomy" id="1045855"/>
    <lineage>
        <taxon>Bacteria</taxon>
        <taxon>Pseudomonadati</taxon>
        <taxon>Pseudomonadota</taxon>
        <taxon>Gammaproteobacteria</taxon>
        <taxon>Lysobacterales</taxon>
        <taxon>Lysobacteraceae</taxon>
        <taxon>Pseudoxanthomonas</taxon>
    </lineage>
</organism>
<dbReference type="InterPro" id="IPR045864">
    <property type="entry name" value="aa-tRNA-synth_II/BPL/LPL"/>
</dbReference>
<dbReference type="GO" id="GO:0003676">
    <property type="term" value="F:nucleic acid binding"/>
    <property type="evidence" value="ECO:0007669"/>
    <property type="project" value="InterPro"/>
</dbReference>
<evidence type="ECO:0000313" key="10">
    <source>
        <dbReference type="EMBL" id="AER56351.1"/>
    </source>
</evidence>
<keyword evidence="2 8" id="KW-0963">Cytoplasm</keyword>
<protein>
    <recommendedName>
        <fullName evidence="8">Asparagine--tRNA ligase</fullName>
        <ecNumber evidence="8">6.1.1.22</ecNumber>
    </recommendedName>
    <alternativeName>
        <fullName evidence="8">Asparaginyl-tRNA synthetase</fullName>
        <shortName evidence="8">AsnRS</shortName>
    </alternativeName>
</protein>
<evidence type="ECO:0000256" key="5">
    <source>
        <dbReference type="ARBA" id="ARBA00022840"/>
    </source>
</evidence>
<comment type="subunit">
    <text evidence="8">Homodimer.</text>
</comment>
<dbReference type="HAMAP" id="MF_00534">
    <property type="entry name" value="Asn_tRNA_synth"/>
    <property type="match status" value="1"/>
</dbReference>
<dbReference type="CDD" id="cd04318">
    <property type="entry name" value="EcAsnRS_like_N"/>
    <property type="match status" value="1"/>
</dbReference>
<comment type="similarity">
    <text evidence="1 8">Belongs to the class-II aminoacyl-tRNA synthetase family.</text>
</comment>
<dbReference type="PROSITE" id="PS50862">
    <property type="entry name" value="AA_TRNA_LIGASE_II"/>
    <property type="match status" value="1"/>
</dbReference>
<keyword evidence="3 8" id="KW-0436">Ligase</keyword>
<evidence type="ECO:0000313" key="11">
    <source>
        <dbReference type="Proteomes" id="UP000005870"/>
    </source>
</evidence>
<dbReference type="EC" id="6.1.1.22" evidence="8"/>
<dbReference type="NCBIfam" id="TIGR00457">
    <property type="entry name" value="asnS"/>
    <property type="match status" value="1"/>
</dbReference>
<dbReference type="GO" id="GO:0006421">
    <property type="term" value="P:asparaginyl-tRNA aminoacylation"/>
    <property type="evidence" value="ECO:0007669"/>
    <property type="project" value="UniProtKB-UniRule"/>
</dbReference>
<dbReference type="CDD" id="cd00776">
    <property type="entry name" value="AsxRS_core"/>
    <property type="match status" value="1"/>
</dbReference>
<evidence type="ECO:0000259" key="9">
    <source>
        <dbReference type="PROSITE" id="PS50862"/>
    </source>
</evidence>
<dbReference type="AlphaFoldDB" id="G7UV71"/>
<gene>
    <name evidence="10" type="primary">asnC</name>
    <name evidence="8" type="synonym">asnS</name>
    <name evidence="10" type="ordered locus">DSC_08505</name>
</gene>
<feature type="domain" description="Aminoacyl-transfer RNA synthetases class-II family profile" evidence="9">
    <location>
        <begin position="139"/>
        <end position="456"/>
    </location>
</feature>
<dbReference type="PRINTS" id="PR01042">
    <property type="entry name" value="TRNASYNTHASP"/>
</dbReference>
<dbReference type="NCBIfam" id="NF003037">
    <property type="entry name" value="PRK03932.1"/>
    <property type="match status" value="1"/>
</dbReference>